<dbReference type="RefSeq" id="WP_413261568.1">
    <property type="nucleotide sequence ID" value="NZ_JBHFNR010000018.1"/>
</dbReference>
<dbReference type="InterPro" id="IPR046482">
    <property type="entry name" value="DUF6575"/>
</dbReference>
<comment type="caution">
    <text evidence="2">The sequence shown here is derived from an EMBL/GenBank/DDBJ whole genome shotgun (WGS) entry which is preliminary data.</text>
</comment>
<gene>
    <name evidence="2" type="ORF">ACE1CI_02995</name>
</gene>
<evidence type="ECO:0000313" key="3">
    <source>
        <dbReference type="Proteomes" id="UP001576784"/>
    </source>
</evidence>
<feature type="domain" description="DUF6575" evidence="1">
    <location>
        <begin position="1"/>
        <end position="121"/>
    </location>
</feature>
<keyword evidence="3" id="KW-1185">Reference proteome</keyword>
<name>A0ABV4XJL8_9CYAN</name>
<evidence type="ECO:0000259" key="1">
    <source>
        <dbReference type="Pfam" id="PF20215"/>
    </source>
</evidence>
<dbReference type="Proteomes" id="UP001576784">
    <property type="component" value="Unassembled WGS sequence"/>
</dbReference>
<organism evidence="2 3">
    <name type="scientific">Floridaenema flaviceps BLCC-F50</name>
    <dbReference type="NCBI Taxonomy" id="3153642"/>
    <lineage>
        <taxon>Bacteria</taxon>
        <taxon>Bacillati</taxon>
        <taxon>Cyanobacteriota</taxon>
        <taxon>Cyanophyceae</taxon>
        <taxon>Oscillatoriophycideae</taxon>
        <taxon>Aerosakkonematales</taxon>
        <taxon>Aerosakkonemataceae</taxon>
        <taxon>Floridanema</taxon>
        <taxon>Floridanema flaviceps</taxon>
    </lineage>
</organism>
<sequence length="130" mass="14891">MSFLLECSSLELLEIVKEYDYFNRSLLFSCRNSAGEIFLAVWVKETEDCEIYLCIPISQSMLEAVENGKIDVRDAFLKSELGIVYEVKIPHENKPDLIETIPCEKLNEAWLPKAGYRLVPDSQTPPIFAK</sequence>
<protein>
    <submittedName>
        <fullName evidence="2">DUF6575 domain-containing protein</fullName>
    </submittedName>
</protein>
<accession>A0ABV4XJL8</accession>
<reference evidence="2 3" key="1">
    <citation type="submission" date="2024-09" db="EMBL/GenBank/DDBJ databases">
        <title>Floridaenema gen nov. (Aerosakkonemataceae, Aerosakkonematales ord. nov., Cyanobacteria) from benthic tropical and subtropical fresh waters, with the description of four new species.</title>
        <authorList>
            <person name="Moretto J.A."/>
            <person name="Berthold D.E."/>
            <person name="Lefler F.W."/>
            <person name="Huang I.-S."/>
            <person name="Laughinghouse H. IV."/>
        </authorList>
    </citation>
    <scope>NUCLEOTIDE SEQUENCE [LARGE SCALE GENOMIC DNA]</scope>
    <source>
        <strain evidence="2 3">BLCC-F50</strain>
    </source>
</reference>
<dbReference type="EMBL" id="JBHFNR010000018">
    <property type="protein sequence ID" value="MFB2891892.1"/>
    <property type="molecule type" value="Genomic_DNA"/>
</dbReference>
<dbReference type="Pfam" id="PF20215">
    <property type="entry name" value="DUF6575"/>
    <property type="match status" value="1"/>
</dbReference>
<evidence type="ECO:0000313" key="2">
    <source>
        <dbReference type="EMBL" id="MFB2891892.1"/>
    </source>
</evidence>
<proteinExistence type="predicted"/>